<keyword evidence="5" id="KW-1185">Reference proteome</keyword>
<name>A0AA97I7Z7_9MICO</name>
<reference evidence="4 5" key="1">
    <citation type="submission" date="2023-02" db="EMBL/GenBank/DDBJ databases">
        <title>Microbacterium betulae sp. nov., isolated from birch wood.</title>
        <authorList>
            <person name="Pasciak M."/>
            <person name="Pawlik K.J."/>
            <person name="Martynowski D."/>
            <person name="Laczmanski L."/>
            <person name="Ciekot J."/>
            <person name="Szponar B."/>
            <person name="Wojcik-Fatla A."/>
            <person name="Mackiewicz B."/>
            <person name="Farian E."/>
            <person name="Cholewa G."/>
            <person name="Cholewa A."/>
            <person name="Dutkiewicz J."/>
        </authorList>
    </citation>
    <scope>NUCLEOTIDE SEQUENCE [LARGE SCALE GENOMIC DNA]</scope>
    <source>
        <strain evidence="4 5">AB</strain>
    </source>
</reference>
<accession>A0AA97I7Z7</accession>
<evidence type="ECO:0000256" key="1">
    <source>
        <dbReference type="SAM" id="MobiDB-lite"/>
    </source>
</evidence>
<dbReference type="Pfam" id="PF12671">
    <property type="entry name" value="Amidase_6"/>
    <property type="match status" value="1"/>
</dbReference>
<dbReference type="InterPro" id="IPR014756">
    <property type="entry name" value="Ig_E-set"/>
</dbReference>
<dbReference type="CDD" id="cd00102">
    <property type="entry name" value="IPT"/>
    <property type="match status" value="1"/>
</dbReference>
<dbReference type="EMBL" id="CP118157">
    <property type="protein sequence ID" value="WOF24167.1"/>
    <property type="molecule type" value="Genomic_DNA"/>
</dbReference>
<feature type="compositionally biased region" description="Low complexity" evidence="1">
    <location>
        <begin position="18"/>
        <end position="36"/>
    </location>
</feature>
<feature type="compositionally biased region" description="Low complexity" evidence="1">
    <location>
        <begin position="54"/>
        <end position="71"/>
    </location>
</feature>
<feature type="domain" description="IPT/TIG" evidence="2">
    <location>
        <begin position="64"/>
        <end position="137"/>
    </location>
</feature>
<dbReference type="Gene3D" id="2.60.40.10">
    <property type="entry name" value="Immunoglobulins"/>
    <property type="match status" value="1"/>
</dbReference>
<organism evidence="4 5">
    <name type="scientific">Microbacterium betulae</name>
    <dbReference type="NCBI Taxonomy" id="2981139"/>
    <lineage>
        <taxon>Bacteria</taxon>
        <taxon>Bacillati</taxon>
        <taxon>Actinomycetota</taxon>
        <taxon>Actinomycetes</taxon>
        <taxon>Micrococcales</taxon>
        <taxon>Microbacteriaceae</taxon>
        <taxon>Microbacterium</taxon>
    </lineage>
</organism>
<feature type="region of interest" description="Disordered" evidence="1">
    <location>
        <begin position="11"/>
        <end position="71"/>
    </location>
</feature>
<evidence type="ECO:0000313" key="5">
    <source>
        <dbReference type="Proteomes" id="UP001305498"/>
    </source>
</evidence>
<feature type="domain" description="Putative amidase" evidence="3">
    <location>
        <begin position="157"/>
        <end position="298"/>
    </location>
</feature>
<dbReference type="AlphaFoldDB" id="A0AA97I7Z7"/>
<evidence type="ECO:0000313" key="4">
    <source>
        <dbReference type="EMBL" id="WOF24167.1"/>
    </source>
</evidence>
<proteinExistence type="predicted"/>
<evidence type="ECO:0000259" key="2">
    <source>
        <dbReference type="Pfam" id="PF01833"/>
    </source>
</evidence>
<dbReference type="InterPro" id="IPR013783">
    <property type="entry name" value="Ig-like_fold"/>
</dbReference>
<dbReference type="RefSeq" id="WP_317140639.1">
    <property type="nucleotide sequence ID" value="NZ_CP118157.1"/>
</dbReference>
<dbReference type="PANTHER" id="PTHR40032">
    <property type="entry name" value="EXPORTED PROTEIN-RELATED"/>
    <property type="match status" value="1"/>
</dbReference>
<dbReference type="SUPFAM" id="SSF81296">
    <property type="entry name" value="E set domains"/>
    <property type="match status" value="1"/>
</dbReference>
<dbReference type="InterPro" id="IPR024301">
    <property type="entry name" value="Amidase_6"/>
</dbReference>
<dbReference type="Proteomes" id="UP001305498">
    <property type="component" value="Chromosome"/>
</dbReference>
<dbReference type="KEGG" id="mbet:N8K70_05720"/>
<dbReference type="InterPro" id="IPR002909">
    <property type="entry name" value="IPT_dom"/>
</dbReference>
<protein>
    <submittedName>
        <fullName evidence="4">Amidase domain-containing protein</fullName>
    </submittedName>
</protein>
<evidence type="ECO:0000259" key="3">
    <source>
        <dbReference type="Pfam" id="PF12671"/>
    </source>
</evidence>
<sequence length="314" mass="32846">MIAAVGFGVLSGPSAEDPVATASPTASSAPASPSVSIRAGEPDDGAADAEPETRAAPAEAAVSPALTGLSSTSGSLVAGETLALSGTGLSGVDDVRFGETSASIVSVEDESVEIVVPHAPDYTAGEVAVTALVGDAAVDTPEPLAYLYEARTGVDRQLEYALAHWDDYNVDGYGDYNPLGGDCMNFASQTLVARGWQQSADWYNDGSSATTTWTYVPAFETWIQGNAEALGVTRLELDQRDEVKVGDLVMFDWDASGALDHVQVVSEVVREDDGSVSIRMVGHNEDSDYRDLDEALTVDHPGGTAYFWSIPDDS</sequence>
<dbReference type="PANTHER" id="PTHR40032:SF1">
    <property type="entry name" value="EXPORTED PROTEIN"/>
    <property type="match status" value="1"/>
</dbReference>
<dbReference type="Pfam" id="PF01833">
    <property type="entry name" value="TIG"/>
    <property type="match status" value="1"/>
</dbReference>
<dbReference type="GO" id="GO:0005975">
    <property type="term" value="P:carbohydrate metabolic process"/>
    <property type="evidence" value="ECO:0007669"/>
    <property type="project" value="UniProtKB-ARBA"/>
</dbReference>
<gene>
    <name evidence="4" type="ORF">N8K70_05720</name>
</gene>